<comment type="similarity">
    <text evidence="10">Belongs to the phosphohexose mutase family.</text>
</comment>
<dbReference type="SUPFAM" id="SSF52440">
    <property type="entry name" value="PreATP-grasp domain"/>
    <property type="match status" value="1"/>
</dbReference>
<evidence type="ECO:0000259" key="11">
    <source>
        <dbReference type="PROSITE" id="PS50975"/>
    </source>
</evidence>
<organism evidence="12">
    <name type="scientific">Ignisphaera aggregans</name>
    <dbReference type="NCBI Taxonomy" id="334771"/>
    <lineage>
        <taxon>Archaea</taxon>
        <taxon>Thermoproteota</taxon>
        <taxon>Thermoprotei</taxon>
        <taxon>Desulfurococcales</taxon>
        <taxon>Desulfurococcaceae</taxon>
        <taxon>Ignisphaera</taxon>
    </lineage>
</organism>
<dbReference type="Gene3D" id="3.40.50.20">
    <property type="match status" value="1"/>
</dbReference>
<name>A0A7J3I7P0_9CREN</name>
<reference evidence="12" key="1">
    <citation type="journal article" date="2020" name="mSystems">
        <title>Genome- and Community-Level Interaction Insights into Carbon Utilization and Element Cycling Functions of Hydrothermarchaeota in Hydrothermal Sediment.</title>
        <authorList>
            <person name="Zhou Z."/>
            <person name="Liu Y."/>
            <person name="Xu W."/>
            <person name="Pan J."/>
            <person name="Luo Z.H."/>
            <person name="Li M."/>
        </authorList>
    </citation>
    <scope>NUCLEOTIDE SEQUENCE [LARGE SCALE GENOMIC DNA]</scope>
    <source>
        <strain evidence="12">SpSt-618</strain>
    </source>
</reference>
<accession>A0A7J3I7P0</accession>
<dbReference type="GO" id="GO:0016879">
    <property type="term" value="F:ligase activity, forming carbon-nitrogen bonds"/>
    <property type="evidence" value="ECO:0007669"/>
    <property type="project" value="UniProtKB-UniRule"/>
</dbReference>
<comment type="function">
    <text evidence="10">Catalyzes the ATP- and formate-dependent formylation of 5-aminoimidazole-4-carboxamide-1-beta-d-ribofuranosyl 5'-monophosphate (AICAR) to 5-formaminoimidazole-4-carboxamide-1-beta-d-ribofuranosyl 5'-monophosphate (FAICAR) in the absence of folates.</text>
</comment>
<dbReference type="InterPro" id="IPR010672">
    <property type="entry name" value="IMP_biosynth_PurP_N"/>
</dbReference>
<feature type="domain" description="ATP-grasp" evidence="11">
    <location>
        <begin position="125"/>
        <end position="346"/>
    </location>
</feature>
<keyword evidence="6 10" id="KW-0658">Purine biosynthesis</keyword>
<proteinExistence type="inferred from homology"/>
<feature type="binding site" evidence="10">
    <location>
        <position position="23"/>
    </location>
    <ligand>
        <name>5-amino-1-(5-phospho-beta-D-ribosyl)imidazole-4-carboxamide</name>
        <dbReference type="ChEBI" id="CHEBI:58475"/>
    </ligand>
</feature>
<dbReference type="PANTHER" id="PTHR38147">
    <property type="entry name" value="5-FORMAMINOIMIDAZOLE-4-CARBOXAMIDE-1-(BETA)-D-RIBOFURANOSYL 5'-MONOPHOSPHATE SYNTHETASE-RELATED"/>
    <property type="match status" value="1"/>
</dbReference>
<dbReference type="InterPro" id="IPR023656">
    <property type="entry name" value="IMP_biosynth_PurP"/>
</dbReference>
<dbReference type="HAMAP" id="MF_01163">
    <property type="entry name" value="IMP_biosynth_PurP"/>
    <property type="match status" value="1"/>
</dbReference>
<evidence type="ECO:0000256" key="4">
    <source>
        <dbReference type="ARBA" id="ARBA00022723"/>
    </source>
</evidence>
<keyword evidence="4" id="KW-0479">Metal-binding</keyword>
<keyword evidence="8" id="KW-0460">Magnesium</keyword>
<evidence type="ECO:0000256" key="6">
    <source>
        <dbReference type="ARBA" id="ARBA00022755"/>
    </source>
</evidence>
<dbReference type="Pfam" id="PF06849">
    <property type="entry name" value="DUF1246"/>
    <property type="match status" value="1"/>
</dbReference>
<dbReference type="GO" id="GO:0005524">
    <property type="term" value="F:ATP binding"/>
    <property type="evidence" value="ECO:0007669"/>
    <property type="project" value="UniProtKB-UniRule"/>
</dbReference>
<dbReference type="EC" id="6.3.4.23" evidence="10"/>
<dbReference type="InterPro" id="IPR009720">
    <property type="entry name" value="IMP_biosynth_PurP_C"/>
</dbReference>
<evidence type="ECO:0000256" key="10">
    <source>
        <dbReference type="HAMAP-Rule" id="MF_01163"/>
    </source>
</evidence>
<feature type="binding site" evidence="10">
    <location>
        <position position="252"/>
    </location>
    <ligand>
        <name>5-amino-1-(5-phospho-beta-D-ribosyl)imidazole-4-carboxamide</name>
        <dbReference type="ChEBI" id="CHEBI:58475"/>
    </ligand>
</feature>
<feature type="binding site" evidence="10">
    <location>
        <position position="224"/>
    </location>
    <ligand>
        <name>ATP</name>
        <dbReference type="ChEBI" id="CHEBI:30616"/>
    </ligand>
</feature>
<keyword evidence="9" id="KW-0464">Manganese</keyword>
<comment type="cofactor">
    <cofactor evidence="1">
        <name>Mn(2+)</name>
        <dbReference type="ChEBI" id="CHEBI:29035"/>
    </cofactor>
</comment>
<dbReference type="PROSITE" id="PS50975">
    <property type="entry name" value="ATP_GRASP"/>
    <property type="match status" value="1"/>
</dbReference>
<comment type="caution">
    <text evidence="12">The sequence shown here is derived from an EMBL/GenBank/DDBJ whole genome shotgun (WGS) entry which is preliminary data.</text>
</comment>
<dbReference type="AlphaFoldDB" id="A0A7J3I7P0"/>
<evidence type="ECO:0000256" key="5">
    <source>
        <dbReference type="ARBA" id="ARBA00022741"/>
    </source>
</evidence>
<evidence type="ECO:0000256" key="2">
    <source>
        <dbReference type="ARBA" id="ARBA00001946"/>
    </source>
</evidence>
<gene>
    <name evidence="10" type="primary">purP</name>
    <name evidence="12" type="ORF">ENT87_04220</name>
</gene>
<dbReference type="InterPro" id="IPR016185">
    <property type="entry name" value="PreATP-grasp_dom_sf"/>
</dbReference>
<dbReference type="SUPFAM" id="SSF56059">
    <property type="entry name" value="Glutathione synthetase ATP-binding domain-like"/>
    <property type="match status" value="1"/>
</dbReference>
<dbReference type="Gene3D" id="3.30.470.20">
    <property type="entry name" value="ATP-grasp fold, B domain"/>
    <property type="match status" value="1"/>
</dbReference>
<evidence type="ECO:0000313" key="12">
    <source>
        <dbReference type="EMBL" id="HGN36739.1"/>
    </source>
</evidence>
<comment type="pathway">
    <text evidence="10">Purine metabolism; IMP biosynthesis via de novo pathway; 5-formamido-1-(5-phospho-D-ribosyl)imidazole-4-carboxamide from 5-amino-1-(5-phospho-D-ribosyl)imidazole-4-carboxamide (formate route): step 1/1.</text>
</comment>
<evidence type="ECO:0000256" key="1">
    <source>
        <dbReference type="ARBA" id="ARBA00001936"/>
    </source>
</evidence>
<keyword evidence="3 10" id="KW-0436">Ligase</keyword>
<feature type="binding site" evidence="10">
    <location>
        <position position="91"/>
    </location>
    <ligand>
        <name>5-amino-1-(5-phospho-beta-D-ribosyl)imidazole-4-carboxamide</name>
        <dbReference type="ChEBI" id="CHEBI:58475"/>
    </ligand>
</feature>
<dbReference type="GO" id="GO:0000287">
    <property type="term" value="F:magnesium ion binding"/>
    <property type="evidence" value="ECO:0007669"/>
    <property type="project" value="InterPro"/>
</dbReference>
<evidence type="ECO:0000256" key="3">
    <source>
        <dbReference type="ARBA" id="ARBA00022598"/>
    </source>
</evidence>
<dbReference type="InterPro" id="IPR013815">
    <property type="entry name" value="ATP_grasp_subdomain_1"/>
</dbReference>
<keyword evidence="5 10" id="KW-0547">Nucleotide-binding</keyword>
<keyword evidence="7 10" id="KW-0067">ATP-binding</keyword>
<dbReference type="PIRSF" id="PIRSF004602">
    <property type="entry name" value="ATPgrasp_PurP"/>
    <property type="match status" value="1"/>
</dbReference>
<evidence type="ECO:0000256" key="7">
    <source>
        <dbReference type="ARBA" id="ARBA00022840"/>
    </source>
</evidence>
<protein>
    <recommendedName>
        <fullName evidence="10">5-formaminoimidazole-4-carboxamide-1-(beta)-D-ribofuranosyl 5'-monophosphate synthetase</fullName>
        <ecNumber evidence="10">6.3.4.23</ecNumber>
    </recommendedName>
    <alternativeName>
        <fullName evidence="10">5-aminoimidazole-4-carboxamide-1-beta-D-ribofuranosyl 5'-monophosphate--formate ligase</fullName>
    </alternativeName>
</protein>
<dbReference type="PANTHER" id="PTHR38147:SF2">
    <property type="entry name" value="5-FORMAMINOIMIDAZOLE-4-CARBOXAMIDE-1-(BETA)-D-RIBOFURANOSYL 5'-MONOPHOSPHATE SYNTHETASE"/>
    <property type="match status" value="1"/>
</dbReference>
<dbReference type="Gene3D" id="3.30.1490.20">
    <property type="entry name" value="ATP-grasp fold, A domain"/>
    <property type="match status" value="1"/>
</dbReference>
<comment type="catalytic activity">
    <reaction evidence="10">
        <text>5-amino-1-(5-phospho-beta-D-ribosyl)imidazole-4-carboxamide + formate + ATP = 5-formamido-1-(5-phospho-D-ribosyl)imidazole-4-carboxamide + ADP + phosphate</text>
        <dbReference type="Rhea" id="RHEA:24836"/>
        <dbReference type="ChEBI" id="CHEBI:15740"/>
        <dbReference type="ChEBI" id="CHEBI:30616"/>
        <dbReference type="ChEBI" id="CHEBI:43474"/>
        <dbReference type="ChEBI" id="CHEBI:58467"/>
        <dbReference type="ChEBI" id="CHEBI:58475"/>
        <dbReference type="ChEBI" id="CHEBI:456216"/>
        <dbReference type="EC" id="6.3.4.23"/>
    </reaction>
</comment>
<dbReference type="Pfam" id="PF06973">
    <property type="entry name" value="DUF1297"/>
    <property type="match status" value="1"/>
</dbReference>
<dbReference type="UniPathway" id="UPA00074">
    <property type="reaction ID" value="UER00134"/>
</dbReference>
<evidence type="ECO:0000256" key="8">
    <source>
        <dbReference type="ARBA" id="ARBA00022842"/>
    </source>
</evidence>
<comment type="cofactor">
    <cofactor evidence="2">
        <name>Mg(2+)</name>
        <dbReference type="ChEBI" id="CHEBI:18420"/>
    </cofactor>
</comment>
<dbReference type="EMBL" id="DTAI01000122">
    <property type="protein sequence ID" value="HGN36739.1"/>
    <property type="molecule type" value="Genomic_DNA"/>
</dbReference>
<dbReference type="InterPro" id="IPR011761">
    <property type="entry name" value="ATP-grasp"/>
</dbReference>
<dbReference type="GO" id="GO:0006189">
    <property type="term" value="P:'de novo' IMP biosynthetic process"/>
    <property type="evidence" value="ECO:0007669"/>
    <property type="project" value="UniProtKB-UniRule"/>
</dbReference>
<sequence length="355" mass="40539">MDIGSIVAKYDVDRLSVATLASHSSLQIVHGAKLEGFRTAVITLRDRVWFYRQFSHLIDNFIVVDSWRDLCREDVVSKLREWYSIIVPHGSYVEYVGLSCAETIPIPIFGSRYMFSIEADQHKKMELLKNSGIPIPKIYTLNDEIDRLVIVKLPGAKGGRGYFLATSREEIIEKLNKYLKSSVIESLDQVVIQEYLIGATAYYHYFYSIILDRVEILSADIRYESDIDGVGRLPPKYVVELDLDPTFTVVGNIPLVLRESLLPKILEYGIKFVETAKKYIKSGIVGPFCLESIIDRDMNIKVFEFSGRIVAGTNLYIYGSPYSFLYWSEPMSTGRRIAREIRLAVERSSIEKVLT</sequence>
<evidence type="ECO:0000256" key="9">
    <source>
        <dbReference type="ARBA" id="ARBA00023211"/>
    </source>
</evidence>